<keyword evidence="3 6" id="KW-1133">Transmembrane helix</keyword>
<feature type="transmembrane region" description="Helical" evidence="6">
    <location>
        <begin position="326"/>
        <end position="347"/>
    </location>
</feature>
<dbReference type="InterPro" id="IPR011009">
    <property type="entry name" value="Kinase-like_dom_sf"/>
</dbReference>
<keyword evidence="2 5" id="KW-0812">Transmembrane</keyword>
<dbReference type="PANTHER" id="PTHR21310:SF37">
    <property type="entry name" value="AMINOGLYCOSIDE PHOSPHOTRANSFERASE DOMAIN-CONTAINING PROTEIN"/>
    <property type="match status" value="1"/>
</dbReference>
<evidence type="ECO:0000256" key="1">
    <source>
        <dbReference type="ARBA" id="ARBA00004141"/>
    </source>
</evidence>
<dbReference type="Proteomes" id="UP000756921">
    <property type="component" value="Unassembled WGS sequence"/>
</dbReference>
<dbReference type="Gene3D" id="1.20.1080.10">
    <property type="entry name" value="Glycerol uptake facilitator protein"/>
    <property type="match status" value="1"/>
</dbReference>
<dbReference type="SUPFAM" id="SSF56112">
    <property type="entry name" value="Protein kinase-like (PK-like)"/>
    <property type="match status" value="1"/>
</dbReference>
<dbReference type="GO" id="GO:0016020">
    <property type="term" value="C:membrane"/>
    <property type="evidence" value="ECO:0007669"/>
    <property type="project" value="UniProtKB-SubCell"/>
</dbReference>
<feature type="transmembrane region" description="Helical" evidence="6">
    <location>
        <begin position="354"/>
        <end position="375"/>
    </location>
</feature>
<dbReference type="InterPro" id="IPR000425">
    <property type="entry name" value="MIP"/>
</dbReference>
<evidence type="ECO:0000313" key="8">
    <source>
        <dbReference type="Proteomes" id="UP000756921"/>
    </source>
</evidence>
<comment type="caution">
    <text evidence="7">The sequence shown here is derived from an EMBL/GenBank/DDBJ whole genome shotgun (WGS) entry which is preliminary data.</text>
</comment>
<dbReference type="EMBL" id="WJXW01000003">
    <property type="protein sequence ID" value="KAF9738576.1"/>
    <property type="molecule type" value="Genomic_DNA"/>
</dbReference>
<sequence>MKFDDAAWERSDAIFDAWKTKLYEENTIRSIGNLIKNHRGGVPKELFAPQRGAFNVIVRMEFGDGGSAMMRIPCPGVHIFPEEKTRNEVAAMRYIADNTTIPIPFVLHHGTAEECPSRLGPFIIMEYVKDAQTLSDALNLPGLSPQDRPMLDPGIDEKKLTFIYEQVADILLQLSALKFNIIGAPLEVEPDTWSVAHRPLTWDMNEMVQLANCPPSELIATPFDTATSYYSALAEMEIMHLDKQHNDAIESADDCRRKYIGRHSFKKLASEQRLHDPEFDQGPFCLCALYSIAAQLFASVFAHLVISALLPGPVAFNSVLDPTVSITHGLFLEMFLTAQLLLTNLLFPSGGPKPLYIGMALFRAEMVGVFFAFGSLNPARGFGPAVVVGFQNYDWIYWLESLLGAALGSGAFSLIKSLYYQ</sequence>
<reference evidence="7" key="1">
    <citation type="journal article" date="2020" name="Mol. Plant Microbe Interact.">
        <title>Genome Sequence of the Biocontrol Agent Coniothyrium minitans strain Conio (IMI 134523).</title>
        <authorList>
            <person name="Patel D."/>
            <person name="Shittu T.A."/>
            <person name="Baroncelli R."/>
            <person name="Muthumeenakshi S."/>
            <person name="Osborne T.H."/>
            <person name="Janganan T.K."/>
            <person name="Sreenivasaprasad S."/>
        </authorList>
    </citation>
    <scope>NUCLEOTIDE SEQUENCE</scope>
    <source>
        <strain evidence="7">Conio</strain>
    </source>
</reference>
<dbReference type="InterPro" id="IPR023271">
    <property type="entry name" value="Aquaporin-like"/>
</dbReference>
<organism evidence="7 8">
    <name type="scientific">Paraphaeosphaeria minitans</name>
    <dbReference type="NCBI Taxonomy" id="565426"/>
    <lineage>
        <taxon>Eukaryota</taxon>
        <taxon>Fungi</taxon>
        <taxon>Dikarya</taxon>
        <taxon>Ascomycota</taxon>
        <taxon>Pezizomycotina</taxon>
        <taxon>Dothideomycetes</taxon>
        <taxon>Pleosporomycetidae</taxon>
        <taxon>Pleosporales</taxon>
        <taxon>Massarineae</taxon>
        <taxon>Didymosphaeriaceae</taxon>
        <taxon>Paraphaeosphaeria</taxon>
    </lineage>
</organism>
<evidence type="ECO:0000256" key="4">
    <source>
        <dbReference type="ARBA" id="ARBA00023136"/>
    </source>
</evidence>
<dbReference type="PANTHER" id="PTHR21310">
    <property type="entry name" value="AMINOGLYCOSIDE PHOSPHOTRANSFERASE-RELATED-RELATED"/>
    <property type="match status" value="1"/>
</dbReference>
<name>A0A9P6GMW9_9PLEO</name>
<evidence type="ECO:0000313" key="7">
    <source>
        <dbReference type="EMBL" id="KAF9738576.1"/>
    </source>
</evidence>
<accession>A0A9P6GMW9</accession>
<evidence type="ECO:0000256" key="5">
    <source>
        <dbReference type="RuleBase" id="RU000477"/>
    </source>
</evidence>
<protein>
    <submittedName>
        <fullName evidence="7">Phosphotransferase family protein</fullName>
    </submittedName>
</protein>
<evidence type="ECO:0000256" key="3">
    <source>
        <dbReference type="ARBA" id="ARBA00022989"/>
    </source>
</evidence>
<dbReference type="InterPro" id="IPR051678">
    <property type="entry name" value="AGP_Transferase"/>
</dbReference>
<dbReference type="OrthoDB" id="5412996at2759"/>
<feature type="transmembrane region" description="Helical" evidence="6">
    <location>
        <begin position="283"/>
        <end position="306"/>
    </location>
</feature>
<feature type="transmembrane region" description="Helical" evidence="6">
    <location>
        <begin position="395"/>
        <end position="415"/>
    </location>
</feature>
<dbReference type="GO" id="GO:0015267">
    <property type="term" value="F:channel activity"/>
    <property type="evidence" value="ECO:0007669"/>
    <property type="project" value="InterPro"/>
</dbReference>
<gene>
    <name evidence="7" type="ORF">PMIN01_03859</name>
</gene>
<keyword evidence="5" id="KW-0813">Transport</keyword>
<comment type="subcellular location">
    <subcellularLocation>
        <location evidence="1">Membrane</location>
        <topology evidence="1">Multi-pass membrane protein</topology>
    </subcellularLocation>
</comment>
<proteinExistence type="inferred from homology"/>
<dbReference type="PRINTS" id="PR00783">
    <property type="entry name" value="MINTRINSICP"/>
</dbReference>
<keyword evidence="8" id="KW-1185">Reference proteome</keyword>
<keyword evidence="4 6" id="KW-0472">Membrane</keyword>
<dbReference type="AlphaFoldDB" id="A0A9P6GMW9"/>
<comment type="similarity">
    <text evidence="5">Belongs to the MIP/aquaporin (TC 1.A.8) family.</text>
</comment>
<evidence type="ECO:0000256" key="2">
    <source>
        <dbReference type="ARBA" id="ARBA00022692"/>
    </source>
</evidence>
<dbReference type="SUPFAM" id="SSF81338">
    <property type="entry name" value="Aquaporin-like"/>
    <property type="match status" value="1"/>
</dbReference>
<dbReference type="Pfam" id="PF00230">
    <property type="entry name" value="MIP"/>
    <property type="match status" value="1"/>
</dbReference>
<evidence type="ECO:0000256" key="6">
    <source>
        <dbReference type="SAM" id="Phobius"/>
    </source>
</evidence>